<protein>
    <recommendedName>
        <fullName evidence="4">Phage tail lysozyme domain-containing protein</fullName>
    </recommendedName>
</protein>
<dbReference type="EMBL" id="JBHSDK010000031">
    <property type="protein sequence ID" value="MFC4337443.1"/>
    <property type="molecule type" value="Genomic_DNA"/>
</dbReference>
<evidence type="ECO:0000313" key="2">
    <source>
        <dbReference type="EMBL" id="MFC4337443.1"/>
    </source>
</evidence>
<comment type="caution">
    <text evidence="2">The sequence shown here is derived from an EMBL/GenBank/DDBJ whole genome shotgun (WGS) entry which is preliminary data.</text>
</comment>
<reference evidence="3" key="1">
    <citation type="journal article" date="2019" name="Int. J. Syst. Evol. Microbiol.">
        <title>The Global Catalogue of Microorganisms (GCM) 10K type strain sequencing project: providing services to taxonomists for standard genome sequencing and annotation.</title>
        <authorList>
            <consortium name="The Broad Institute Genomics Platform"/>
            <consortium name="The Broad Institute Genome Sequencing Center for Infectious Disease"/>
            <person name="Wu L."/>
            <person name="Ma J."/>
        </authorList>
    </citation>
    <scope>NUCLEOTIDE SEQUENCE [LARGE SCALE GENOMIC DNA]</scope>
    <source>
        <strain evidence="3">IBRC-M 10908</strain>
    </source>
</reference>
<evidence type="ECO:0000313" key="3">
    <source>
        <dbReference type="Proteomes" id="UP001595823"/>
    </source>
</evidence>
<evidence type="ECO:0000256" key="1">
    <source>
        <dbReference type="SAM" id="MobiDB-lite"/>
    </source>
</evidence>
<sequence length="205" mass="21268">KDIGEKGDTDDVKNPSGNGGGGNGGGSSSGGGGTGGGGGGGDTGDEDGGDSSEPDGSLPSGTSDLDDEQLENVASIIEAGREKGMSDEAIVVALSTAMQESTFYNRYSDNVPGSEQYTDSEHGGSDHDSVGLFQQREEWWGPVEEMMDPEQSAGKFYDALDNVDGWEDMSVTEAAQAVQNSAYPDAYAKHEGMARDLLSSYDENN</sequence>
<accession>A0ABV8U487</accession>
<proteinExistence type="predicted"/>
<feature type="non-terminal residue" evidence="2">
    <location>
        <position position="1"/>
    </location>
</feature>
<feature type="compositionally biased region" description="Basic and acidic residues" evidence="1">
    <location>
        <begin position="119"/>
        <end position="129"/>
    </location>
</feature>
<feature type="compositionally biased region" description="Polar residues" evidence="1">
    <location>
        <begin position="106"/>
        <end position="117"/>
    </location>
</feature>
<dbReference type="Proteomes" id="UP001595823">
    <property type="component" value="Unassembled WGS sequence"/>
</dbReference>
<keyword evidence="3" id="KW-1185">Reference proteome</keyword>
<name>A0ABV8U487_9ACTN</name>
<feature type="region of interest" description="Disordered" evidence="1">
    <location>
        <begin position="1"/>
        <end position="85"/>
    </location>
</feature>
<evidence type="ECO:0008006" key="4">
    <source>
        <dbReference type="Google" id="ProtNLM"/>
    </source>
</evidence>
<feature type="compositionally biased region" description="Acidic residues" evidence="1">
    <location>
        <begin position="43"/>
        <end position="53"/>
    </location>
</feature>
<gene>
    <name evidence="2" type="ORF">ACFPET_19785</name>
</gene>
<feature type="region of interest" description="Disordered" evidence="1">
    <location>
        <begin position="106"/>
        <end position="129"/>
    </location>
</feature>
<organism evidence="2 3">
    <name type="scientific">Salininema proteolyticum</name>
    <dbReference type="NCBI Taxonomy" id="1607685"/>
    <lineage>
        <taxon>Bacteria</taxon>
        <taxon>Bacillati</taxon>
        <taxon>Actinomycetota</taxon>
        <taxon>Actinomycetes</taxon>
        <taxon>Glycomycetales</taxon>
        <taxon>Glycomycetaceae</taxon>
        <taxon>Salininema</taxon>
    </lineage>
</organism>
<feature type="compositionally biased region" description="Gly residues" evidence="1">
    <location>
        <begin position="17"/>
        <end position="42"/>
    </location>
</feature>
<feature type="compositionally biased region" description="Basic and acidic residues" evidence="1">
    <location>
        <begin position="1"/>
        <end position="13"/>
    </location>
</feature>